<dbReference type="PANTHER" id="PTHR45943">
    <property type="entry name" value="E3 UBIQUITIN-PROTEIN LIGASE MYCBP2"/>
    <property type="match status" value="1"/>
</dbReference>
<feature type="non-terminal residue" evidence="4">
    <location>
        <position position="1"/>
    </location>
</feature>
<dbReference type="Proteomes" id="UP001190700">
    <property type="component" value="Unassembled WGS sequence"/>
</dbReference>
<dbReference type="PROSITE" id="PS50089">
    <property type="entry name" value="ZF_RING_2"/>
    <property type="match status" value="1"/>
</dbReference>
<evidence type="ECO:0000313" key="5">
    <source>
        <dbReference type="Proteomes" id="UP001190700"/>
    </source>
</evidence>
<feature type="compositionally biased region" description="Polar residues" evidence="2">
    <location>
        <begin position="59"/>
        <end position="75"/>
    </location>
</feature>
<dbReference type="GO" id="GO:0005634">
    <property type="term" value="C:nucleus"/>
    <property type="evidence" value="ECO:0007669"/>
    <property type="project" value="TreeGrafter"/>
</dbReference>
<dbReference type="Gene3D" id="3.30.40.10">
    <property type="entry name" value="Zinc/RING finger domain, C3HC4 (zinc finger)"/>
    <property type="match status" value="1"/>
</dbReference>
<dbReference type="PANTHER" id="PTHR45943:SF2">
    <property type="entry name" value="RING-TYPE DOMAIN-CONTAINING PROTEIN"/>
    <property type="match status" value="1"/>
</dbReference>
<evidence type="ECO:0000313" key="4">
    <source>
        <dbReference type="EMBL" id="KAK3269813.1"/>
    </source>
</evidence>
<name>A0AAE0G1X0_9CHLO</name>
<dbReference type="EMBL" id="LGRX02010722">
    <property type="protein sequence ID" value="KAK3269813.1"/>
    <property type="molecule type" value="Genomic_DNA"/>
</dbReference>
<dbReference type="InterPro" id="IPR001841">
    <property type="entry name" value="Znf_RING"/>
</dbReference>
<accession>A0AAE0G1X0</accession>
<dbReference type="GO" id="GO:0061630">
    <property type="term" value="F:ubiquitin protein ligase activity"/>
    <property type="evidence" value="ECO:0007669"/>
    <property type="project" value="TreeGrafter"/>
</dbReference>
<dbReference type="SUPFAM" id="SSF57850">
    <property type="entry name" value="RING/U-box"/>
    <property type="match status" value="1"/>
</dbReference>
<dbReference type="SMART" id="SM00184">
    <property type="entry name" value="RING"/>
    <property type="match status" value="2"/>
</dbReference>
<proteinExistence type="predicted"/>
<organism evidence="4 5">
    <name type="scientific">Cymbomonas tetramitiformis</name>
    <dbReference type="NCBI Taxonomy" id="36881"/>
    <lineage>
        <taxon>Eukaryota</taxon>
        <taxon>Viridiplantae</taxon>
        <taxon>Chlorophyta</taxon>
        <taxon>Pyramimonadophyceae</taxon>
        <taxon>Pyramimonadales</taxon>
        <taxon>Pyramimonadaceae</taxon>
        <taxon>Cymbomonas</taxon>
    </lineage>
</organism>
<reference evidence="4 5" key="1">
    <citation type="journal article" date="2015" name="Genome Biol. Evol.">
        <title>Comparative Genomics of a Bacterivorous Green Alga Reveals Evolutionary Causalities and Consequences of Phago-Mixotrophic Mode of Nutrition.</title>
        <authorList>
            <person name="Burns J.A."/>
            <person name="Paasch A."/>
            <person name="Narechania A."/>
            <person name="Kim E."/>
        </authorList>
    </citation>
    <scope>NUCLEOTIDE SEQUENCE [LARGE SCALE GENOMIC DNA]</scope>
    <source>
        <strain evidence="4 5">PLY_AMNH</strain>
    </source>
</reference>
<evidence type="ECO:0000259" key="3">
    <source>
        <dbReference type="PROSITE" id="PS50089"/>
    </source>
</evidence>
<dbReference type="InterPro" id="IPR013083">
    <property type="entry name" value="Znf_RING/FYVE/PHD"/>
</dbReference>
<keyword evidence="1" id="KW-0862">Zinc</keyword>
<comment type="caution">
    <text evidence="4">The sequence shown here is derived from an EMBL/GenBank/DDBJ whole genome shotgun (WGS) entry which is preliminary data.</text>
</comment>
<feature type="domain" description="RING-type" evidence="3">
    <location>
        <begin position="401"/>
        <end position="452"/>
    </location>
</feature>
<dbReference type="AlphaFoldDB" id="A0AAE0G1X0"/>
<dbReference type="GO" id="GO:0008270">
    <property type="term" value="F:zinc ion binding"/>
    <property type="evidence" value="ECO:0007669"/>
    <property type="project" value="UniProtKB-KW"/>
</dbReference>
<dbReference type="GO" id="GO:0005886">
    <property type="term" value="C:plasma membrane"/>
    <property type="evidence" value="ECO:0007669"/>
    <property type="project" value="TreeGrafter"/>
</dbReference>
<feature type="region of interest" description="Disordered" evidence="2">
    <location>
        <begin position="54"/>
        <end position="77"/>
    </location>
</feature>
<protein>
    <recommendedName>
        <fullName evidence="3">RING-type domain-containing protein</fullName>
    </recommendedName>
</protein>
<gene>
    <name evidence="4" type="ORF">CYMTET_21758</name>
</gene>
<evidence type="ECO:0000256" key="1">
    <source>
        <dbReference type="PROSITE-ProRule" id="PRU00175"/>
    </source>
</evidence>
<sequence length="673" mass="72559">SSPPETTLQDIDAESDQLLVETPDGTGGVQGVPQPMLVDEDGYVADAFLFASPRKRSRPSTPTDLPNASSSTSDEGVSVLQISEIEVLDLTTPEPANSSDLRCVRCDTTSCSEAAASLQSCACILCSPCMIDIAEAFLQQAIQNLEQSAAGIGAAVPESLSCPGCSAHISEEHLAGVVPVTFQRWSVAASEALMRESFVRCPNKDCQATIEKLPNEAPGWARTGVPEFDRTLPAITLRDEQGQLVSAEAATHHAQHRYRCSLCTSSFCGSCLVSPYHIGDTCEQHCARVDAFLCRFCQEPVLHDGEDLKQDPSVAELRCMAAEAGADTSWCMERSELNWVARDLCLRRVCRSSDCRARLAQSCTRRHLACGHACGGVREEGSCLPCLECEGAAGVSADDFCGICWVEPLRSAPAIRLQCGHVVHAECARSKVDAGYPGPAISFQFLCCPLCRGAEVAGSARQYNDAGADQPMRHPMLEKMLVPHLECRTALCRMAKQRMLVEKQHVGATDLEPGGRFEGRPGEYALGLFNFYHCSRCDNPYLGGARQCGPAAGGGDPPQAAEQDANGARARNGGEEQPYRKEDLVCGACCGAKGCERHGAQFLEYKCRFCCKIATWFCFGTTHFCDECHTTRPDLSNSWKAVPTCSAKTCPLRMAHPNHGSEFCLGCAVCNAR</sequence>
<evidence type="ECO:0000256" key="2">
    <source>
        <dbReference type="SAM" id="MobiDB-lite"/>
    </source>
</evidence>
<feature type="region of interest" description="Disordered" evidence="2">
    <location>
        <begin position="552"/>
        <end position="576"/>
    </location>
</feature>
<keyword evidence="1" id="KW-0479">Metal-binding</keyword>
<keyword evidence="5" id="KW-1185">Reference proteome</keyword>
<keyword evidence="1" id="KW-0863">Zinc-finger</keyword>